<dbReference type="RefSeq" id="WP_345560127.1">
    <property type="nucleotide sequence ID" value="NZ_BAABDQ010000003.1"/>
</dbReference>
<gene>
    <name evidence="2" type="ORF">GCM10022419_017940</name>
</gene>
<organism evidence="2 3">
    <name type="scientific">Nonomuraea rosea</name>
    <dbReference type="NCBI Taxonomy" id="638574"/>
    <lineage>
        <taxon>Bacteria</taxon>
        <taxon>Bacillati</taxon>
        <taxon>Actinomycetota</taxon>
        <taxon>Actinomycetes</taxon>
        <taxon>Streptosporangiales</taxon>
        <taxon>Streptosporangiaceae</taxon>
        <taxon>Nonomuraea</taxon>
    </lineage>
</organism>
<evidence type="ECO:0000313" key="2">
    <source>
        <dbReference type="EMBL" id="GAA3538368.1"/>
    </source>
</evidence>
<feature type="transmembrane region" description="Helical" evidence="1">
    <location>
        <begin position="67"/>
        <end position="86"/>
    </location>
</feature>
<keyword evidence="3" id="KW-1185">Reference proteome</keyword>
<protein>
    <recommendedName>
        <fullName evidence="4">DUF3040 domain-containing protein</fullName>
    </recommendedName>
</protein>
<keyword evidence="1" id="KW-0812">Transmembrane</keyword>
<proteinExistence type="predicted"/>
<evidence type="ECO:0000313" key="3">
    <source>
        <dbReference type="Proteomes" id="UP001500630"/>
    </source>
</evidence>
<evidence type="ECO:0000256" key="1">
    <source>
        <dbReference type="SAM" id="Phobius"/>
    </source>
</evidence>
<dbReference type="EMBL" id="BAABDQ010000003">
    <property type="protein sequence ID" value="GAA3538368.1"/>
    <property type="molecule type" value="Genomic_DNA"/>
</dbReference>
<reference evidence="3" key="1">
    <citation type="journal article" date="2019" name="Int. J. Syst. Evol. Microbiol.">
        <title>The Global Catalogue of Microorganisms (GCM) 10K type strain sequencing project: providing services to taxonomists for standard genome sequencing and annotation.</title>
        <authorList>
            <consortium name="The Broad Institute Genomics Platform"/>
            <consortium name="The Broad Institute Genome Sequencing Center for Infectious Disease"/>
            <person name="Wu L."/>
            <person name="Ma J."/>
        </authorList>
    </citation>
    <scope>NUCLEOTIDE SEQUENCE [LARGE SCALE GENOMIC DNA]</scope>
    <source>
        <strain evidence="3">JCM 17326</strain>
    </source>
</reference>
<keyword evidence="1" id="KW-1133">Transmembrane helix</keyword>
<sequence>MSTGDELKAAVSARRDLGPEYEDAVVESFLDKMGQEIDRRVDERLAHSSPPPKHVTRAQNTADGQRLALAIVSMALGTIATLAITLGTSGSGAALIPIWIGIIIVNVVFNGSRGKSG</sequence>
<name>A0ABP6VT36_9ACTN</name>
<feature type="transmembrane region" description="Helical" evidence="1">
    <location>
        <begin position="92"/>
        <end position="109"/>
    </location>
</feature>
<keyword evidence="1" id="KW-0472">Membrane</keyword>
<comment type="caution">
    <text evidence="2">The sequence shown here is derived from an EMBL/GenBank/DDBJ whole genome shotgun (WGS) entry which is preliminary data.</text>
</comment>
<accession>A0ABP6VT36</accession>
<evidence type="ECO:0008006" key="4">
    <source>
        <dbReference type="Google" id="ProtNLM"/>
    </source>
</evidence>
<dbReference type="Proteomes" id="UP001500630">
    <property type="component" value="Unassembled WGS sequence"/>
</dbReference>